<protein>
    <recommendedName>
        <fullName evidence="3">Essential protein Yae1 N-terminal domain-containing protein</fullName>
    </recommendedName>
</protein>
<evidence type="ECO:0000313" key="2">
    <source>
        <dbReference type="Proteomes" id="UP001199106"/>
    </source>
</evidence>
<proteinExistence type="predicted"/>
<dbReference type="AlphaFoldDB" id="A0AAD4IJG5"/>
<evidence type="ECO:0000313" key="1">
    <source>
        <dbReference type="EMBL" id="KAG9195605.1"/>
    </source>
</evidence>
<evidence type="ECO:0008006" key="3">
    <source>
        <dbReference type="Google" id="ProtNLM"/>
    </source>
</evidence>
<accession>A0AAD4IJG5</accession>
<keyword evidence="2" id="KW-1185">Reference proteome</keyword>
<dbReference type="EMBL" id="JAANER010000001">
    <property type="protein sequence ID" value="KAG9195605.1"/>
    <property type="molecule type" value="Genomic_DNA"/>
</dbReference>
<gene>
    <name evidence="1" type="ORF">G6011_00726</name>
</gene>
<comment type="caution">
    <text evidence="1">The sequence shown here is derived from an EMBL/GenBank/DDBJ whole genome shotgun (WGS) entry which is preliminary data.</text>
</comment>
<name>A0AAD4IJG5_9PLEO</name>
<dbReference type="Proteomes" id="UP001199106">
    <property type="component" value="Unassembled WGS sequence"/>
</dbReference>
<organism evidence="1 2">
    <name type="scientific">Alternaria panax</name>
    <dbReference type="NCBI Taxonomy" id="48097"/>
    <lineage>
        <taxon>Eukaryota</taxon>
        <taxon>Fungi</taxon>
        <taxon>Dikarya</taxon>
        <taxon>Ascomycota</taxon>
        <taxon>Pezizomycotina</taxon>
        <taxon>Dothideomycetes</taxon>
        <taxon>Pleosporomycetidae</taxon>
        <taxon>Pleosporales</taxon>
        <taxon>Pleosporineae</taxon>
        <taxon>Pleosporaceae</taxon>
        <taxon>Alternaria</taxon>
        <taxon>Alternaria sect. Panax</taxon>
    </lineage>
</organism>
<dbReference type="PROSITE" id="PS50890">
    <property type="entry name" value="PUA"/>
    <property type="match status" value="1"/>
</dbReference>
<reference evidence="1" key="1">
    <citation type="submission" date="2021-07" db="EMBL/GenBank/DDBJ databases">
        <title>Genome Resource of American Ginseng Black Spot Pathogen Alternaria panax.</title>
        <authorList>
            <person name="Qiu C."/>
            <person name="Wang W."/>
            <person name="Liu Z."/>
        </authorList>
    </citation>
    <scope>NUCLEOTIDE SEQUENCE</scope>
    <source>
        <strain evidence="1">BNCC115425</strain>
    </source>
</reference>
<sequence length="254" mass="27790">MPMMPISGRLQVLLDRAREANEMEHNRVSLESFLAGLHQEDKDLNDAQLKQFQASRPLAIYQTLLGLVEVTDSVPQTAQVSAVTASRAMQTDAATISLWDLLPKARNEAYDRGLNAGKDEGYIQGLKEGEGTGMAEGLAIGLKNGQAGGLKLRSKQGKEVEMQHGIELGRRAGYSDGLVEGVKQTKEKMTKLGEEHTRKHEHQKEAIQEKIVVKLPPTLATAILKKSNKEVIKPKPKSNGVDPFASLLGLVHKK</sequence>